<dbReference type="AlphaFoldDB" id="A0A8X6UPX3"/>
<dbReference type="Proteomes" id="UP000887013">
    <property type="component" value="Unassembled WGS sequence"/>
</dbReference>
<reference evidence="1" key="1">
    <citation type="submission" date="2020-08" db="EMBL/GenBank/DDBJ databases">
        <title>Multicomponent nature underlies the extraordinary mechanical properties of spider dragline silk.</title>
        <authorList>
            <person name="Kono N."/>
            <person name="Nakamura H."/>
            <person name="Mori M."/>
            <person name="Yoshida Y."/>
            <person name="Ohtoshi R."/>
            <person name="Malay A.D."/>
            <person name="Moran D.A.P."/>
            <person name="Tomita M."/>
            <person name="Numata K."/>
            <person name="Arakawa K."/>
        </authorList>
    </citation>
    <scope>NUCLEOTIDE SEQUENCE</scope>
</reference>
<dbReference type="PANTHER" id="PTHR38681:SF1">
    <property type="entry name" value="RETROVIRUS-RELATED POL POLYPROTEIN FROM TRANSPOSON 412-LIKE PROTEIN"/>
    <property type="match status" value="1"/>
</dbReference>
<protein>
    <submittedName>
        <fullName evidence="1">Retrovirus-related Pol polyprotein from transposon 412</fullName>
    </submittedName>
</protein>
<comment type="caution">
    <text evidence="1">The sequence shown here is derived from an EMBL/GenBank/DDBJ whole genome shotgun (WGS) entry which is preliminary data.</text>
</comment>
<gene>
    <name evidence="1" type="primary">POL_683</name>
    <name evidence="1" type="ORF">NPIL_147081</name>
</gene>
<name>A0A8X6UPX3_NEPPI</name>
<evidence type="ECO:0000313" key="2">
    <source>
        <dbReference type="Proteomes" id="UP000887013"/>
    </source>
</evidence>
<proteinExistence type="predicted"/>
<sequence>MADNETGCYFIGSYILTVPKHLDIREARSEHSSRRALDSSTYTSILWDPYLHQRIFVTALPVLIGSPNGQKAVISGPQYCPVFRTTRKEDLQATTAEMIYGAPITLPGEFLCSSKQNADPATFMGRLRESMQRLSTPTTRHQGQNTIFVSKDLTTCSHIFLWTDSMRKGLQPPYEDPYKIVNHTEMVLGS</sequence>
<dbReference type="EMBL" id="BMAW01129673">
    <property type="protein sequence ID" value="GFU31428.1"/>
    <property type="molecule type" value="Genomic_DNA"/>
</dbReference>
<dbReference type="OrthoDB" id="6425810at2759"/>
<accession>A0A8X6UPX3</accession>
<keyword evidence="2" id="KW-1185">Reference proteome</keyword>
<dbReference type="PANTHER" id="PTHR38681">
    <property type="entry name" value="RETROVIRUS-RELATED POL POLYPROTEIN FROM TRANSPOSON 412-LIKE PROTEIN-RELATED"/>
    <property type="match status" value="1"/>
</dbReference>
<organism evidence="1 2">
    <name type="scientific">Nephila pilipes</name>
    <name type="common">Giant wood spider</name>
    <name type="synonym">Nephila maculata</name>
    <dbReference type="NCBI Taxonomy" id="299642"/>
    <lineage>
        <taxon>Eukaryota</taxon>
        <taxon>Metazoa</taxon>
        <taxon>Ecdysozoa</taxon>
        <taxon>Arthropoda</taxon>
        <taxon>Chelicerata</taxon>
        <taxon>Arachnida</taxon>
        <taxon>Araneae</taxon>
        <taxon>Araneomorphae</taxon>
        <taxon>Entelegynae</taxon>
        <taxon>Araneoidea</taxon>
        <taxon>Nephilidae</taxon>
        <taxon>Nephila</taxon>
    </lineage>
</organism>
<evidence type="ECO:0000313" key="1">
    <source>
        <dbReference type="EMBL" id="GFU31428.1"/>
    </source>
</evidence>